<protein>
    <submittedName>
        <fullName evidence="1">Uncharacterized protein</fullName>
    </submittedName>
</protein>
<dbReference type="EMBL" id="BK014849">
    <property type="protein sequence ID" value="DAD78656.1"/>
    <property type="molecule type" value="Genomic_DNA"/>
</dbReference>
<organism evidence="1">
    <name type="scientific">Siphoviridae sp. ctB3v5</name>
    <dbReference type="NCBI Taxonomy" id="2826186"/>
    <lineage>
        <taxon>Viruses</taxon>
        <taxon>Duplodnaviria</taxon>
        <taxon>Heunggongvirae</taxon>
        <taxon>Uroviricota</taxon>
        <taxon>Caudoviricetes</taxon>
    </lineage>
</organism>
<sequence length="49" mass="5558">MVLFYLRVLNDSICFQIMKAFSLAPPFCGAGFAQSFLLTEKFSSNKNFN</sequence>
<name>A0A8S5M922_9CAUD</name>
<reference evidence="1" key="1">
    <citation type="journal article" date="2021" name="Proc. Natl. Acad. Sci. U.S.A.">
        <title>A Catalog of Tens of Thousands of Viruses from Human Metagenomes Reveals Hidden Associations with Chronic Diseases.</title>
        <authorList>
            <person name="Tisza M.J."/>
            <person name="Buck C.B."/>
        </authorList>
    </citation>
    <scope>NUCLEOTIDE SEQUENCE</scope>
    <source>
        <strain evidence="1">CtB3v5</strain>
    </source>
</reference>
<evidence type="ECO:0000313" key="1">
    <source>
        <dbReference type="EMBL" id="DAD78656.1"/>
    </source>
</evidence>
<proteinExistence type="predicted"/>
<accession>A0A8S5M922</accession>